<gene>
    <name evidence="2" type="ORF">Q5P01_002106</name>
</gene>
<proteinExistence type="predicted"/>
<dbReference type="Proteomes" id="UP001187415">
    <property type="component" value="Unassembled WGS sequence"/>
</dbReference>
<keyword evidence="3" id="KW-1185">Reference proteome</keyword>
<organism evidence="2 3">
    <name type="scientific">Channa striata</name>
    <name type="common">Snakehead murrel</name>
    <name type="synonym">Ophicephalus striatus</name>
    <dbReference type="NCBI Taxonomy" id="64152"/>
    <lineage>
        <taxon>Eukaryota</taxon>
        <taxon>Metazoa</taxon>
        <taxon>Chordata</taxon>
        <taxon>Craniata</taxon>
        <taxon>Vertebrata</taxon>
        <taxon>Euteleostomi</taxon>
        <taxon>Actinopterygii</taxon>
        <taxon>Neopterygii</taxon>
        <taxon>Teleostei</taxon>
        <taxon>Neoteleostei</taxon>
        <taxon>Acanthomorphata</taxon>
        <taxon>Anabantaria</taxon>
        <taxon>Anabantiformes</taxon>
        <taxon>Channoidei</taxon>
        <taxon>Channidae</taxon>
        <taxon>Channa</taxon>
    </lineage>
</organism>
<feature type="region of interest" description="Disordered" evidence="1">
    <location>
        <begin position="42"/>
        <end position="66"/>
    </location>
</feature>
<dbReference type="EMBL" id="JAUPFM010000001">
    <property type="protein sequence ID" value="KAK2862573.1"/>
    <property type="molecule type" value="Genomic_DNA"/>
</dbReference>
<evidence type="ECO:0000313" key="2">
    <source>
        <dbReference type="EMBL" id="KAK2862573.1"/>
    </source>
</evidence>
<evidence type="ECO:0000313" key="3">
    <source>
        <dbReference type="Proteomes" id="UP001187415"/>
    </source>
</evidence>
<evidence type="ECO:0000256" key="1">
    <source>
        <dbReference type="SAM" id="MobiDB-lite"/>
    </source>
</evidence>
<dbReference type="AlphaFoldDB" id="A0AA88NSM9"/>
<name>A0AA88NSM9_CHASR</name>
<protein>
    <submittedName>
        <fullName evidence="2">Uncharacterized protein</fullName>
    </submittedName>
</protein>
<sequence length="122" mass="13899">MYAAFSADHGSLQRASPGLSSLRLKSNHMGVFHSVRPLLPAQTATHHDQIHMSRKAQTSADKKPPRLREKEIEQLDAELWQCVRQKAKPAMFPLKPRNSMMFTVFTVEPALVSRKHWGRQTV</sequence>
<accession>A0AA88NSM9</accession>
<comment type="caution">
    <text evidence="2">The sequence shown here is derived from an EMBL/GenBank/DDBJ whole genome shotgun (WGS) entry which is preliminary data.</text>
</comment>
<reference evidence="2" key="1">
    <citation type="submission" date="2023-07" db="EMBL/GenBank/DDBJ databases">
        <title>Chromosome-level Genome Assembly of Striped Snakehead (Channa striata).</title>
        <authorList>
            <person name="Liu H."/>
        </authorList>
    </citation>
    <scope>NUCLEOTIDE SEQUENCE</scope>
    <source>
        <strain evidence="2">Gz</strain>
        <tissue evidence="2">Muscle</tissue>
    </source>
</reference>